<protein>
    <recommendedName>
        <fullName evidence="2">Acyltransferase 3 domain-containing protein</fullName>
    </recommendedName>
</protein>
<dbReference type="PANTHER" id="PTHR23028:SF128">
    <property type="entry name" value="ACYLTRANSFERASE 3 DOMAIN-CONTAINING PROTEIN"/>
    <property type="match status" value="1"/>
</dbReference>
<dbReference type="InterPro" id="IPR002656">
    <property type="entry name" value="Acyl_transf_3_dom"/>
</dbReference>
<feature type="transmembrane region" description="Helical" evidence="1">
    <location>
        <begin position="333"/>
        <end position="355"/>
    </location>
</feature>
<evidence type="ECO:0000313" key="4">
    <source>
        <dbReference type="Proteomes" id="UP000605986"/>
    </source>
</evidence>
<dbReference type="Proteomes" id="UP000605986">
    <property type="component" value="Unassembled WGS sequence"/>
</dbReference>
<dbReference type="InterPro" id="IPR050879">
    <property type="entry name" value="Acyltransferase_3"/>
</dbReference>
<accession>A0A8H4P3M1</accession>
<evidence type="ECO:0000259" key="2">
    <source>
        <dbReference type="Pfam" id="PF01757"/>
    </source>
</evidence>
<feature type="transmembrane region" description="Helical" evidence="1">
    <location>
        <begin position="107"/>
        <end position="126"/>
    </location>
</feature>
<organism evidence="3 4">
    <name type="scientific">Fusarium austroafricanum</name>
    <dbReference type="NCBI Taxonomy" id="2364996"/>
    <lineage>
        <taxon>Eukaryota</taxon>
        <taxon>Fungi</taxon>
        <taxon>Dikarya</taxon>
        <taxon>Ascomycota</taxon>
        <taxon>Pezizomycotina</taxon>
        <taxon>Sordariomycetes</taxon>
        <taxon>Hypocreomycetidae</taxon>
        <taxon>Hypocreales</taxon>
        <taxon>Nectriaceae</taxon>
        <taxon>Fusarium</taxon>
        <taxon>Fusarium concolor species complex</taxon>
    </lineage>
</organism>
<dbReference type="Pfam" id="PF01757">
    <property type="entry name" value="Acyl_transf_3"/>
    <property type="match status" value="1"/>
</dbReference>
<feature type="transmembrane region" description="Helical" evidence="1">
    <location>
        <begin position="248"/>
        <end position="266"/>
    </location>
</feature>
<name>A0A8H4P3M1_9HYPO</name>
<comment type="caution">
    <text evidence="3">The sequence shown here is derived from an EMBL/GenBank/DDBJ whole genome shotgun (WGS) entry which is preliminary data.</text>
</comment>
<feature type="transmembrane region" description="Helical" evidence="1">
    <location>
        <begin position="57"/>
        <end position="77"/>
    </location>
</feature>
<evidence type="ECO:0000256" key="1">
    <source>
        <dbReference type="SAM" id="Phobius"/>
    </source>
</evidence>
<feature type="domain" description="Acyltransferase 3" evidence="2">
    <location>
        <begin position="10"/>
        <end position="350"/>
    </location>
</feature>
<keyword evidence="1" id="KW-0812">Transmembrane</keyword>
<feature type="transmembrane region" description="Helical" evidence="1">
    <location>
        <begin position="175"/>
        <end position="195"/>
    </location>
</feature>
<dbReference type="OrthoDB" id="5405781at2759"/>
<feature type="transmembrane region" description="Helical" evidence="1">
    <location>
        <begin position="375"/>
        <end position="397"/>
    </location>
</feature>
<dbReference type="PANTHER" id="PTHR23028">
    <property type="entry name" value="ACETYLTRANSFERASE"/>
    <property type="match status" value="1"/>
</dbReference>
<keyword evidence="4" id="KW-1185">Reference proteome</keyword>
<keyword evidence="1" id="KW-0472">Membrane</keyword>
<dbReference type="EMBL" id="JAADJG010000115">
    <property type="protein sequence ID" value="KAF4454831.1"/>
    <property type="molecule type" value="Genomic_DNA"/>
</dbReference>
<evidence type="ECO:0000313" key="3">
    <source>
        <dbReference type="EMBL" id="KAF4454831.1"/>
    </source>
</evidence>
<sequence length="427" mass="48924">MTVKQERNLQWVEGLRGIASTLVWITHLTRAVDYDLYSPSSGEGLRPRLLQLPFLRILIQGRMGVIIFIYVTGYVCALKPLALFRQGDFEAGWASISKTALRRLPRLMYPSVIATAIAWTAAQLGLFEVARQTDSYYLTETAQPSLPIVSAVRSLFVNIFNTWTGDGNKYDVHQGTLFVLFKGAAFVLVFLSATAKVKSHFRMGAALGLWGYYWYCADPYFMQFWWGVLMNDLHNSQLLRVSRAKSRYLPAIASSMMVIGLFIASYPEGHHERTHWSYWQDRALSKILPKDSEFPKFASALGFDLITLGGALMPEHKILLSHPILLWLGRHSFAVYLLHGTLLRWLLTWMMYGAAQTSDTQLERRDGLTQFTYQGHFRLLFCLPIWLVVLYGCAALWTRYIDMLAQRFTARLTTYIMREDNKNLDLV</sequence>
<dbReference type="AlphaFoldDB" id="A0A8H4P3M1"/>
<gene>
    <name evidence="3" type="ORF">F53441_2701</name>
</gene>
<proteinExistence type="predicted"/>
<reference evidence="3" key="1">
    <citation type="submission" date="2020-01" db="EMBL/GenBank/DDBJ databases">
        <title>Identification and distribution of gene clusters putatively required for synthesis of sphingolipid metabolism inhibitors in phylogenetically diverse species of the filamentous fungus Fusarium.</title>
        <authorList>
            <person name="Kim H.-S."/>
            <person name="Busman M."/>
            <person name="Brown D.W."/>
            <person name="Divon H."/>
            <person name="Uhlig S."/>
            <person name="Proctor R.H."/>
        </authorList>
    </citation>
    <scope>NUCLEOTIDE SEQUENCE</scope>
    <source>
        <strain evidence="3">NRRL 53441</strain>
    </source>
</reference>
<feature type="transmembrane region" description="Helical" evidence="1">
    <location>
        <begin position="207"/>
        <end position="228"/>
    </location>
</feature>
<dbReference type="GO" id="GO:0016747">
    <property type="term" value="F:acyltransferase activity, transferring groups other than amino-acyl groups"/>
    <property type="evidence" value="ECO:0007669"/>
    <property type="project" value="InterPro"/>
</dbReference>
<keyword evidence="1" id="KW-1133">Transmembrane helix</keyword>